<dbReference type="AlphaFoldDB" id="A0A9N9ELT5"/>
<feature type="region of interest" description="Disordered" evidence="2">
    <location>
        <begin position="197"/>
        <end position="216"/>
    </location>
</feature>
<evidence type="ECO:0000256" key="1">
    <source>
        <dbReference type="SAM" id="Coils"/>
    </source>
</evidence>
<keyword evidence="4" id="KW-1185">Reference proteome</keyword>
<sequence length="382" mass="44106">MSEHTETFVNNITNNINNNSLQKEISDFIRLINELKLKIKEIKEQLASTITKAKNHEIKTNQGISLLEIKYHTLLEYITSLTFIIYMKLNGQSIQNHPVIENLIEQRIVIEKLKPLEQKLKYQIDKLIRATIVDNNDDIKLNNNNISGNSLTLSDPLSFKPNPQNLVTKFDGTNNDAEVGSNTGVYKAPKLAPVHFEEDKDVKSKREQEESRLSSRASKSRLIKDLIDEYDDRPEESRIIGSTNNIPDTQNNDDIELEERLRYEEENFIRLTLSKKDLKKLKKNKRFEDEFENLNDFSSIATLHQDVEASEKERTSVLGRRNARRDLLHQDMSDGGDEALSSKRGGNKNGLFNGLISDPSQIKKRKDKFNMAKKNLKRQKRK</sequence>
<dbReference type="InterPro" id="IPR007146">
    <property type="entry name" value="Sas10/Utp3/C1D"/>
</dbReference>
<feature type="compositionally biased region" description="Basic and acidic residues" evidence="2">
    <location>
        <begin position="197"/>
        <end position="213"/>
    </location>
</feature>
<feature type="region of interest" description="Disordered" evidence="2">
    <location>
        <begin position="311"/>
        <end position="382"/>
    </location>
</feature>
<dbReference type="Pfam" id="PF04000">
    <property type="entry name" value="Sas10_Utp3"/>
    <property type="match status" value="1"/>
</dbReference>
<name>A0A9N9ELT5_FUNMO</name>
<dbReference type="Proteomes" id="UP000789375">
    <property type="component" value="Unassembled WGS sequence"/>
</dbReference>
<dbReference type="EMBL" id="CAJVPP010007195">
    <property type="protein sequence ID" value="CAG8685323.1"/>
    <property type="molecule type" value="Genomic_DNA"/>
</dbReference>
<organism evidence="3 4">
    <name type="scientific">Funneliformis mosseae</name>
    <name type="common">Endomycorrhizal fungus</name>
    <name type="synonym">Glomus mosseae</name>
    <dbReference type="NCBI Taxonomy" id="27381"/>
    <lineage>
        <taxon>Eukaryota</taxon>
        <taxon>Fungi</taxon>
        <taxon>Fungi incertae sedis</taxon>
        <taxon>Mucoromycota</taxon>
        <taxon>Glomeromycotina</taxon>
        <taxon>Glomeromycetes</taxon>
        <taxon>Glomerales</taxon>
        <taxon>Glomeraceae</taxon>
        <taxon>Funneliformis</taxon>
    </lineage>
</organism>
<dbReference type="PANTHER" id="PTHR13237:SF9">
    <property type="entry name" value="NEUROGUIDIN"/>
    <property type="match status" value="1"/>
</dbReference>
<dbReference type="GO" id="GO:0032040">
    <property type="term" value="C:small-subunit processome"/>
    <property type="evidence" value="ECO:0007669"/>
    <property type="project" value="TreeGrafter"/>
</dbReference>
<dbReference type="GO" id="GO:0000462">
    <property type="term" value="P:maturation of SSU-rRNA from tricistronic rRNA transcript (SSU-rRNA, 5.8S rRNA, LSU-rRNA)"/>
    <property type="evidence" value="ECO:0007669"/>
    <property type="project" value="TreeGrafter"/>
</dbReference>
<dbReference type="PANTHER" id="PTHR13237">
    <property type="entry name" value="SOMETHING ABOUT SILENCING PROTEIN 10-RELATED"/>
    <property type="match status" value="1"/>
</dbReference>
<reference evidence="3" key="1">
    <citation type="submission" date="2021-06" db="EMBL/GenBank/DDBJ databases">
        <authorList>
            <person name="Kallberg Y."/>
            <person name="Tangrot J."/>
            <person name="Rosling A."/>
        </authorList>
    </citation>
    <scope>NUCLEOTIDE SEQUENCE</scope>
    <source>
        <strain evidence="3">87-6 pot B 2015</strain>
    </source>
</reference>
<feature type="coiled-coil region" evidence="1">
    <location>
        <begin position="18"/>
        <end position="59"/>
    </location>
</feature>
<evidence type="ECO:0000313" key="4">
    <source>
        <dbReference type="Proteomes" id="UP000789375"/>
    </source>
</evidence>
<evidence type="ECO:0000313" key="3">
    <source>
        <dbReference type="EMBL" id="CAG8685323.1"/>
    </source>
</evidence>
<proteinExistence type="predicted"/>
<evidence type="ECO:0000256" key="2">
    <source>
        <dbReference type="SAM" id="MobiDB-lite"/>
    </source>
</evidence>
<accession>A0A9N9ELT5</accession>
<gene>
    <name evidence="3" type="ORF">FMOSSE_LOCUS13105</name>
</gene>
<protein>
    <submittedName>
        <fullName evidence="3">4926_t:CDS:1</fullName>
    </submittedName>
</protein>
<comment type="caution">
    <text evidence="3">The sequence shown here is derived from an EMBL/GenBank/DDBJ whole genome shotgun (WGS) entry which is preliminary data.</text>
</comment>
<keyword evidence="1" id="KW-0175">Coiled coil</keyword>